<evidence type="ECO:0000313" key="2">
    <source>
        <dbReference type="Proteomes" id="UP001164539"/>
    </source>
</evidence>
<organism evidence="1 2">
    <name type="scientific">Melia azedarach</name>
    <name type="common">Chinaberry tree</name>
    <dbReference type="NCBI Taxonomy" id="155640"/>
    <lineage>
        <taxon>Eukaryota</taxon>
        <taxon>Viridiplantae</taxon>
        <taxon>Streptophyta</taxon>
        <taxon>Embryophyta</taxon>
        <taxon>Tracheophyta</taxon>
        <taxon>Spermatophyta</taxon>
        <taxon>Magnoliopsida</taxon>
        <taxon>eudicotyledons</taxon>
        <taxon>Gunneridae</taxon>
        <taxon>Pentapetalae</taxon>
        <taxon>rosids</taxon>
        <taxon>malvids</taxon>
        <taxon>Sapindales</taxon>
        <taxon>Meliaceae</taxon>
        <taxon>Melia</taxon>
    </lineage>
</organism>
<accession>A0ACC1WY15</accession>
<evidence type="ECO:0000313" key="1">
    <source>
        <dbReference type="EMBL" id="KAJ4703633.1"/>
    </source>
</evidence>
<dbReference type="EMBL" id="CM051406">
    <property type="protein sequence ID" value="KAJ4703633.1"/>
    <property type="molecule type" value="Genomic_DNA"/>
</dbReference>
<dbReference type="Proteomes" id="UP001164539">
    <property type="component" value="Chromosome 13"/>
</dbReference>
<keyword evidence="2" id="KW-1185">Reference proteome</keyword>
<proteinExistence type="predicted"/>
<reference evidence="1 2" key="1">
    <citation type="journal article" date="2023" name="Science">
        <title>Complex scaffold remodeling in plant triterpene biosynthesis.</title>
        <authorList>
            <person name="De La Pena R."/>
            <person name="Hodgson H."/>
            <person name="Liu J.C."/>
            <person name="Stephenson M.J."/>
            <person name="Martin A.C."/>
            <person name="Owen C."/>
            <person name="Harkess A."/>
            <person name="Leebens-Mack J."/>
            <person name="Jimenez L.E."/>
            <person name="Osbourn A."/>
            <person name="Sattely E.S."/>
        </authorList>
    </citation>
    <scope>NUCLEOTIDE SEQUENCE [LARGE SCALE GENOMIC DNA]</scope>
    <source>
        <strain evidence="2">cv. JPN11</strain>
        <tissue evidence="1">Leaf</tissue>
    </source>
</reference>
<sequence>MDNGGEGISWTGDIVQKFEDLLLEVDGVMRQELTSVTNQLQRVGTNFMQFYLDLVENEWPQSSENTDEEQASDIDDMDSKASKISIDEDHCENASCNENHLLCSPSHEPIDGVHFDSFVKENVDARVYEKSEVIGEENLFKDNQSQPEMSDIVSPEKEESNTIEDAFGYISSTTPSYCSDYSYESVANTEVTTVVASTESPYESVAQGMLDNDVSKPETDTIQSFRKVKLDESCLLEEEDDLKNMDTILKIIASARPEDIDTILEILASAIRQDSHREKLHSSIMKTITQDLKLVVRDEEKIMQNLKQIVEEEEEEEKLRESLLNTTQEQETCDSEWVII</sequence>
<keyword evidence="1" id="KW-0808">Transferase</keyword>
<protein>
    <submittedName>
        <fullName evidence="1">LPPG:FO 2-phospho-L-lactate transferase CofD/UPF0052</fullName>
    </submittedName>
</protein>
<gene>
    <name evidence="1" type="ORF">OWV82_023509</name>
</gene>
<comment type="caution">
    <text evidence="1">The sequence shown here is derived from an EMBL/GenBank/DDBJ whole genome shotgun (WGS) entry which is preliminary data.</text>
</comment>
<name>A0ACC1WY15_MELAZ</name>